<dbReference type="AlphaFoldDB" id="A0A9P9KDB0"/>
<protein>
    <submittedName>
        <fullName evidence="2">Uncharacterized protein</fullName>
    </submittedName>
</protein>
<sequence>MSWMDSWSRPSKSQATPAPFYLLPGGEATPYCHSCGRVISDRRTTVKAKANDTPVKYCSSRCRTNKPGKLDRELETTFVQLLSAEDGGQAEVRGKTKGQGGVRSKKKGKQSKGDDRILVPCSAVEDHVFGPHRLSMEESEPEPESKDVMVDTTVPLPQGLPGAASAGEDMDLSGNIEGDSSVDGHVLARMAVRSGTRIRPPQSVSEVNGSVGGEKGRAERIQETEAMLEKRKEGQKRAKEREMTKCAARRGVVFGFLVGEERRLCEAVMAGKVVEPSFAKGDWSIRWRE</sequence>
<accession>A0A9P9KDB0</accession>
<comment type="caution">
    <text evidence="2">The sequence shown here is derived from an EMBL/GenBank/DDBJ whole genome shotgun (WGS) entry which is preliminary data.</text>
</comment>
<feature type="region of interest" description="Disordered" evidence="1">
    <location>
        <begin position="88"/>
        <end position="116"/>
    </location>
</feature>
<feature type="region of interest" description="Disordered" evidence="1">
    <location>
        <begin position="197"/>
        <end position="218"/>
    </location>
</feature>
<dbReference type="Proteomes" id="UP000736672">
    <property type="component" value="Unassembled WGS sequence"/>
</dbReference>
<keyword evidence="3" id="KW-1185">Reference proteome</keyword>
<evidence type="ECO:0000313" key="3">
    <source>
        <dbReference type="Proteomes" id="UP000736672"/>
    </source>
</evidence>
<evidence type="ECO:0000313" key="2">
    <source>
        <dbReference type="EMBL" id="KAH7253196.1"/>
    </source>
</evidence>
<dbReference type="EMBL" id="JAGTJS010000011">
    <property type="protein sequence ID" value="KAH7253196.1"/>
    <property type="molecule type" value="Genomic_DNA"/>
</dbReference>
<gene>
    <name evidence="2" type="ORF">B0J15DRAFT_398316</name>
</gene>
<organism evidence="2 3">
    <name type="scientific">Fusarium solani</name>
    <name type="common">Filamentous fungus</name>
    <dbReference type="NCBI Taxonomy" id="169388"/>
    <lineage>
        <taxon>Eukaryota</taxon>
        <taxon>Fungi</taxon>
        <taxon>Dikarya</taxon>
        <taxon>Ascomycota</taxon>
        <taxon>Pezizomycotina</taxon>
        <taxon>Sordariomycetes</taxon>
        <taxon>Hypocreomycetidae</taxon>
        <taxon>Hypocreales</taxon>
        <taxon>Nectriaceae</taxon>
        <taxon>Fusarium</taxon>
        <taxon>Fusarium solani species complex</taxon>
    </lineage>
</organism>
<proteinExistence type="predicted"/>
<evidence type="ECO:0000256" key="1">
    <source>
        <dbReference type="SAM" id="MobiDB-lite"/>
    </source>
</evidence>
<dbReference type="OrthoDB" id="537467at2759"/>
<reference evidence="2" key="1">
    <citation type="journal article" date="2021" name="Nat. Commun.">
        <title>Genetic determinants of endophytism in the Arabidopsis root mycobiome.</title>
        <authorList>
            <person name="Mesny F."/>
            <person name="Miyauchi S."/>
            <person name="Thiergart T."/>
            <person name="Pickel B."/>
            <person name="Atanasova L."/>
            <person name="Karlsson M."/>
            <person name="Huettel B."/>
            <person name="Barry K.W."/>
            <person name="Haridas S."/>
            <person name="Chen C."/>
            <person name="Bauer D."/>
            <person name="Andreopoulos W."/>
            <person name="Pangilinan J."/>
            <person name="LaButti K."/>
            <person name="Riley R."/>
            <person name="Lipzen A."/>
            <person name="Clum A."/>
            <person name="Drula E."/>
            <person name="Henrissat B."/>
            <person name="Kohler A."/>
            <person name="Grigoriev I.V."/>
            <person name="Martin F.M."/>
            <person name="Hacquard S."/>
        </authorList>
    </citation>
    <scope>NUCLEOTIDE SEQUENCE</scope>
    <source>
        <strain evidence="2">FSSC 5 MPI-SDFR-AT-0091</strain>
    </source>
</reference>
<name>A0A9P9KDB0_FUSSL</name>